<accession>A0A9N9JQ42</accession>
<dbReference type="EMBL" id="CAJVPY010026091">
    <property type="protein sequence ID" value="CAG8789218.1"/>
    <property type="molecule type" value="Genomic_DNA"/>
</dbReference>
<dbReference type="Proteomes" id="UP000789405">
    <property type="component" value="Unassembled WGS sequence"/>
</dbReference>
<protein>
    <submittedName>
        <fullName evidence="1">28266_t:CDS:1</fullName>
    </submittedName>
</protein>
<sequence>PFSLDIRRDIHDFLFDSSIRFRKLPTTKSREDIQVLRSSLSCQAYSQVLPDEERNNQFKHNGQMKHAVRS</sequence>
<reference evidence="1" key="1">
    <citation type="submission" date="2021-06" db="EMBL/GenBank/DDBJ databases">
        <authorList>
            <person name="Kallberg Y."/>
            <person name="Tangrot J."/>
            <person name="Rosling A."/>
        </authorList>
    </citation>
    <scope>NUCLEOTIDE SEQUENCE</scope>
    <source>
        <strain evidence="1">MA453B</strain>
    </source>
</reference>
<evidence type="ECO:0000313" key="2">
    <source>
        <dbReference type="Proteomes" id="UP000789405"/>
    </source>
</evidence>
<proteinExistence type="predicted"/>
<comment type="caution">
    <text evidence="1">The sequence shown here is derived from an EMBL/GenBank/DDBJ whole genome shotgun (WGS) entry which is preliminary data.</text>
</comment>
<organism evidence="1 2">
    <name type="scientific">Dentiscutata erythropus</name>
    <dbReference type="NCBI Taxonomy" id="1348616"/>
    <lineage>
        <taxon>Eukaryota</taxon>
        <taxon>Fungi</taxon>
        <taxon>Fungi incertae sedis</taxon>
        <taxon>Mucoromycota</taxon>
        <taxon>Glomeromycotina</taxon>
        <taxon>Glomeromycetes</taxon>
        <taxon>Diversisporales</taxon>
        <taxon>Gigasporaceae</taxon>
        <taxon>Dentiscutata</taxon>
    </lineage>
</organism>
<evidence type="ECO:0000313" key="1">
    <source>
        <dbReference type="EMBL" id="CAG8789218.1"/>
    </source>
</evidence>
<feature type="non-terminal residue" evidence="1">
    <location>
        <position position="1"/>
    </location>
</feature>
<name>A0A9N9JQ42_9GLOM</name>
<dbReference type="AlphaFoldDB" id="A0A9N9JQ42"/>
<keyword evidence="2" id="KW-1185">Reference proteome</keyword>
<gene>
    <name evidence="1" type="ORF">DERYTH_LOCUS21061</name>
</gene>